<sequence>METNVLVQQAIAGDKSALEAVVGFIQDDLYYLALRMLANPDDAKDATQEILIKIITKLSTFKFESQFKTWAYRIASNYLITEKKIKSKDQNLTYDLYKADLESDLQDPDQFKDLPEYPIMLNELRITCTMAMLLCLNSAHRMAYILGDIFELEHQEASEILSITKDNFRQQLSRARAKVVEFTSTSCGLVSASAKCQCEKKLVGAVSRLRVDPKRIQFSNHDNSAYSEVKRLIRETRESLQTLKLQNYIVHYKCPIEFSHMIESLVVDSGSLVRKFN</sequence>
<dbReference type="InterPro" id="IPR013249">
    <property type="entry name" value="RNA_pol_sigma70_r4_t2"/>
</dbReference>
<evidence type="ECO:0000256" key="4">
    <source>
        <dbReference type="ARBA" id="ARBA00023125"/>
    </source>
</evidence>
<dbReference type="Pfam" id="PF08281">
    <property type="entry name" value="Sigma70_r4_2"/>
    <property type="match status" value="1"/>
</dbReference>
<proteinExistence type="inferred from homology"/>
<reference evidence="8" key="1">
    <citation type="submission" date="2018-06" db="EMBL/GenBank/DDBJ databases">
        <authorList>
            <person name="Zhirakovskaya E."/>
        </authorList>
    </citation>
    <scope>NUCLEOTIDE SEQUENCE</scope>
</reference>
<dbReference type="InterPro" id="IPR013325">
    <property type="entry name" value="RNA_pol_sigma_r2"/>
</dbReference>
<feature type="domain" description="RNA polymerase sigma factor 70 region 4 type 2" evidence="7">
    <location>
        <begin position="129"/>
        <end position="178"/>
    </location>
</feature>
<dbReference type="SUPFAM" id="SSF88946">
    <property type="entry name" value="Sigma2 domain of RNA polymerase sigma factors"/>
    <property type="match status" value="1"/>
</dbReference>
<dbReference type="InterPro" id="IPR013324">
    <property type="entry name" value="RNA_pol_sigma_r3/r4-like"/>
</dbReference>
<comment type="similarity">
    <text evidence="1">Belongs to the sigma-70 factor family. ECF subfamily.</text>
</comment>
<gene>
    <name evidence="8" type="ORF">MNBD_GAMMA12-926</name>
</gene>
<dbReference type="PANTHER" id="PTHR43133:SF8">
    <property type="entry name" value="RNA POLYMERASE SIGMA FACTOR HI_1459-RELATED"/>
    <property type="match status" value="1"/>
</dbReference>
<dbReference type="InterPro" id="IPR014284">
    <property type="entry name" value="RNA_pol_sigma-70_dom"/>
</dbReference>
<dbReference type="PANTHER" id="PTHR43133">
    <property type="entry name" value="RNA POLYMERASE ECF-TYPE SIGMA FACTO"/>
    <property type="match status" value="1"/>
</dbReference>
<evidence type="ECO:0000313" key="8">
    <source>
        <dbReference type="EMBL" id="VAW78905.1"/>
    </source>
</evidence>
<keyword evidence="4" id="KW-0238">DNA-binding</keyword>
<dbReference type="InterPro" id="IPR007627">
    <property type="entry name" value="RNA_pol_sigma70_r2"/>
</dbReference>
<accession>A0A3B0YDE5</accession>
<dbReference type="InterPro" id="IPR036388">
    <property type="entry name" value="WH-like_DNA-bd_sf"/>
</dbReference>
<evidence type="ECO:0000256" key="3">
    <source>
        <dbReference type="ARBA" id="ARBA00023082"/>
    </source>
</evidence>
<evidence type="ECO:0000259" key="7">
    <source>
        <dbReference type="Pfam" id="PF08281"/>
    </source>
</evidence>
<evidence type="ECO:0000256" key="1">
    <source>
        <dbReference type="ARBA" id="ARBA00010641"/>
    </source>
</evidence>
<dbReference type="SUPFAM" id="SSF88659">
    <property type="entry name" value="Sigma3 and sigma4 domains of RNA polymerase sigma factors"/>
    <property type="match status" value="1"/>
</dbReference>
<evidence type="ECO:0000256" key="2">
    <source>
        <dbReference type="ARBA" id="ARBA00023015"/>
    </source>
</evidence>
<dbReference type="Gene3D" id="1.10.10.10">
    <property type="entry name" value="Winged helix-like DNA-binding domain superfamily/Winged helix DNA-binding domain"/>
    <property type="match status" value="1"/>
</dbReference>
<dbReference type="Gene3D" id="1.10.1740.10">
    <property type="match status" value="1"/>
</dbReference>
<keyword evidence="5" id="KW-0804">Transcription</keyword>
<name>A0A3B0YDE5_9ZZZZ</name>
<evidence type="ECO:0000256" key="5">
    <source>
        <dbReference type="ARBA" id="ARBA00023163"/>
    </source>
</evidence>
<dbReference type="EMBL" id="UOFL01000168">
    <property type="protein sequence ID" value="VAW78905.1"/>
    <property type="molecule type" value="Genomic_DNA"/>
</dbReference>
<dbReference type="AlphaFoldDB" id="A0A3B0YDE5"/>
<dbReference type="NCBIfam" id="TIGR02937">
    <property type="entry name" value="sigma70-ECF"/>
    <property type="match status" value="1"/>
</dbReference>
<evidence type="ECO:0000259" key="6">
    <source>
        <dbReference type="Pfam" id="PF04542"/>
    </source>
</evidence>
<dbReference type="GO" id="GO:0006352">
    <property type="term" value="P:DNA-templated transcription initiation"/>
    <property type="evidence" value="ECO:0007669"/>
    <property type="project" value="InterPro"/>
</dbReference>
<dbReference type="GO" id="GO:0016987">
    <property type="term" value="F:sigma factor activity"/>
    <property type="evidence" value="ECO:0007669"/>
    <property type="project" value="UniProtKB-KW"/>
</dbReference>
<dbReference type="Pfam" id="PF04542">
    <property type="entry name" value="Sigma70_r2"/>
    <property type="match status" value="1"/>
</dbReference>
<feature type="domain" description="RNA polymerase sigma-70 region 2" evidence="6">
    <location>
        <begin position="26"/>
        <end position="82"/>
    </location>
</feature>
<dbReference type="InterPro" id="IPR039425">
    <property type="entry name" value="RNA_pol_sigma-70-like"/>
</dbReference>
<dbReference type="GO" id="GO:0003677">
    <property type="term" value="F:DNA binding"/>
    <property type="evidence" value="ECO:0007669"/>
    <property type="project" value="UniProtKB-KW"/>
</dbReference>
<protein>
    <submittedName>
        <fullName evidence="8">Uncharacterized protein</fullName>
    </submittedName>
</protein>
<keyword evidence="2" id="KW-0805">Transcription regulation</keyword>
<keyword evidence="3" id="KW-0731">Sigma factor</keyword>
<organism evidence="8">
    <name type="scientific">hydrothermal vent metagenome</name>
    <dbReference type="NCBI Taxonomy" id="652676"/>
    <lineage>
        <taxon>unclassified sequences</taxon>
        <taxon>metagenomes</taxon>
        <taxon>ecological metagenomes</taxon>
    </lineage>
</organism>